<feature type="region of interest" description="Disordered" evidence="1">
    <location>
        <begin position="164"/>
        <end position="185"/>
    </location>
</feature>
<protein>
    <submittedName>
        <fullName evidence="2">Phosphoesterase</fullName>
    </submittedName>
</protein>
<dbReference type="Proteomes" id="UP000619260">
    <property type="component" value="Unassembled WGS sequence"/>
</dbReference>
<dbReference type="EMBL" id="BOPF01000044">
    <property type="protein sequence ID" value="GIJ51150.1"/>
    <property type="molecule type" value="Genomic_DNA"/>
</dbReference>
<dbReference type="InterPro" id="IPR009097">
    <property type="entry name" value="Cyclic_Pdiesterase"/>
</dbReference>
<dbReference type="Gene3D" id="3.90.1140.10">
    <property type="entry name" value="Cyclic phosphodiesterase"/>
    <property type="match status" value="1"/>
</dbReference>
<dbReference type="PANTHER" id="PTHR40037:SF1">
    <property type="entry name" value="PHOSPHOESTERASE SAOUHSC_00951-RELATED"/>
    <property type="match status" value="1"/>
</dbReference>
<dbReference type="PANTHER" id="PTHR40037">
    <property type="entry name" value="PHOSPHOESTERASE YJCG-RELATED"/>
    <property type="match status" value="1"/>
</dbReference>
<reference evidence="2" key="1">
    <citation type="submission" date="2021-01" db="EMBL/GenBank/DDBJ databases">
        <title>Whole genome shotgun sequence of Virgisporangium aliadipatigenens NBRC 105644.</title>
        <authorList>
            <person name="Komaki H."/>
            <person name="Tamura T."/>
        </authorList>
    </citation>
    <scope>NUCLEOTIDE SEQUENCE</scope>
    <source>
        <strain evidence="2">NBRC 105644</strain>
    </source>
</reference>
<dbReference type="SUPFAM" id="SSF55144">
    <property type="entry name" value="LigT-like"/>
    <property type="match status" value="1"/>
</dbReference>
<evidence type="ECO:0000313" key="3">
    <source>
        <dbReference type="Proteomes" id="UP000619260"/>
    </source>
</evidence>
<evidence type="ECO:0000313" key="2">
    <source>
        <dbReference type="EMBL" id="GIJ51150.1"/>
    </source>
</evidence>
<name>A0A8J3YWJ5_9ACTN</name>
<dbReference type="AlphaFoldDB" id="A0A8J3YWJ5"/>
<evidence type="ECO:0000256" key="1">
    <source>
        <dbReference type="SAM" id="MobiDB-lite"/>
    </source>
</evidence>
<comment type="caution">
    <text evidence="2">The sequence shown here is derived from an EMBL/GenBank/DDBJ whole genome shotgun (WGS) entry which is preliminary data.</text>
</comment>
<dbReference type="InterPro" id="IPR050580">
    <property type="entry name" value="2H_phosphoesterase_YjcG-like"/>
</dbReference>
<proteinExistence type="predicted"/>
<accession>A0A8J3YWJ5</accession>
<gene>
    <name evidence="2" type="ORF">Val02_80360</name>
</gene>
<keyword evidence="3" id="KW-1185">Reference proteome</keyword>
<organism evidence="2 3">
    <name type="scientific">Virgisporangium aliadipatigenens</name>
    <dbReference type="NCBI Taxonomy" id="741659"/>
    <lineage>
        <taxon>Bacteria</taxon>
        <taxon>Bacillati</taxon>
        <taxon>Actinomycetota</taxon>
        <taxon>Actinomycetes</taxon>
        <taxon>Micromonosporales</taxon>
        <taxon>Micromonosporaceae</taxon>
        <taxon>Virgisporangium</taxon>
    </lineage>
</organism>
<sequence length="185" mass="20205">MRTTIGIAVDIPEPWGGQLTRARAQTGDPAAAHVPAHVTVLGPTEIDVVDLPAVEAHLSEVAAAHEPFTLHLRGTGTFRPRSEVVFVNVAGGVADFERLWAAVRELDAVRRELKFPYHPHVTVGQEVPTGALDAVFEELAGFEAKFQVNGFTLFEHGAEGRWRPQREYRLGDGPAPPPSSHRRRA</sequence>
<dbReference type="RefSeq" id="WP_239153697.1">
    <property type="nucleotide sequence ID" value="NZ_BOPF01000044.1"/>
</dbReference>
<dbReference type="Pfam" id="PF13563">
    <property type="entry name" value="2_5_RNA_ligase2"/>
    <property type="match status" value="1"/>
</dbReference>